<dbReference type="EMBL" id="NIXT01003266">
    <property type="protein sequence ID" value="OXE29430.1"/>
    <property type="molecule type" value="Genomic_DNA"/>
</dbReference>
<protein>
    <recommendedName>
        <fullName evidence="3">Cell division protein FtsZ</fullName>
    </recommendedName>
</protein>
<name>A0A227J305_VIBPH</name>
<keyword evidence="2 3" id="KW-0342">GTP-binding</keyword>
<comment type="similarity">
    <text evidence="3">Belongs to the FtsZ family.</text>
</comment>
<dbReference type="Gene3D" id="3.40.50.1440">
    <property type="entry name" value="Tubulin/FtsZ, GTPase domain"/>
    <property type="match status" value="1"/>
</dbReference>
<accession>A0A227J305</accession>
<comment type="caution">
    <text evidence="5">The sequence shown here is derived from an EMBL/GenBank/DDBJ whole genome shotgun (WGS) entry which is preliminary data.</text>
</comment>
<evidence type="ECO:0000256" key="3">
    <source>
        <dbReference type="RuleBase" id="RU000631"/>
    </source>
</evidence>
<dbReference type="PROSITE" id="PS01135">
    <property type="entry name" value="FTSZ_2"/>
    <property type="match status" value="1"/>
</dbReference>
<keyword evidence="3 5" id="KW-0132">Cell division</keyword>
<dbReference type="GO" id="GO:0032153">
    <property type="term" value="C:cell division site"/>
    <property type="evidence" value="ECO:0007669"/>
    <property type="project" value="TreeGrafter"/>
</dbReference>
<dbReference type="GO" id="GO:0005737">
    <property type="term" value="C:cytoplasm"/>
    <property type="evidence" value="ECO:0007669"/>
    <property type="project" value="UniProtKB-SubCell"/>
</dbReference>
<dbReference type="SUPFAM" id="SSF52490">
    <property type="entry name" value="Tubulin nucleotide-binding domain-like"/>
    <property type="match status" value="1"/>
</dbReference>
<gene>
    <name evidence="5" type="ORF">CA163_28675</name>
</gene>
<dbReference type="InterPro" id="IPR003008">
    <property type="entry name" value="Tubulin_FtsZ_GTPase"/>
</dbReference>
<evidence type="ECO:0000256" key="2">
    <source>
        <dbReference type="ARBA" id="ARBA00023134"/>
    </source>
</evidence>
<comment type="subcellular location">
    <subcellularLocation>
        <location evidence="3">Cytoplasm</location>
    </subcellularLocation>
</comment>
<keyword evidence="3" id="KW-0131">Cell cycle</keyword>
<feature type="non-terminal residue" evidence="5">
    <location>
        <position position="1"/>
    </location>
</feature>
<dbReference type="SMART" id="SM00864">
    <property type="entry name" value="Tubulin"/>
    <property type="match status" value="1"/>
</dbReference>
<organism evidence="5 6">
    <name type="scientific">Vibrio parahaemolyticus</name>
    <dbReference type="NCBI Taxonomy" id="670"/>
    <lineage>
        <taxon>Bacteria</taxon>
        <taxon>Pseudomonadati</taxon>
        <taxon>Pseudomonadota</taxon>
        <taxon>Gammaproteobacteria</taxon>
        <taxon>Vibrionales</taxon>
        <taxon>Vibrionaceae</taxon>
        <taxon>Vibrio</taxon>
    </lineage>
</organism>
<evidence type="ECO:0000259" key="4">
    <source>
        <dbReference type="SMART" id="SM00864"/>
    </source>
</evidence>
<reference evidence="5 6" key="1">
    <citation type="journal article" date="2017" name="Appl. Environ. Microbiol.">
        <title>Parallel evolution of two clades of a major Atlantic endemic Vibrio parahaemolyticus pathogen lineage by independent acquisition of related pathogenicity islands.</title>
        <authorList>
            <person name="Xu F."/>
            <person name="Gonzalez-Escalona N."/>
            <person name="Drees K.P."/>
            <person name="Sebra R.P."/>
            <person name="Cooper V.S."/>
            <person name="Jones S.H."/>
            <person name="Whistler C.A."/>
        </authorList>
    </citation>
    <scope>NUCLEOTIDE SEQUENCE [LARGE SCALE GENOMIC DNA]</scope>
    <source>
        <strain evidence="5 6">MAVP-3</strain>
    </source>
</reference>
<dbReference type="InterPro" id="IPR020805">
    <property type="entry name" value="Cell_div_FtsZ_CS"/>
</dbReference>
<comment type="function">
    <text evidence="3">Essential cell division protein that forms a contractile ring structure (Z ring) at the future cell division site. The regulation of the ring assembly controls the timing and the location of cell division. One of the functions of the FtsZ ring is to recruit other cell division proteins to the septum to produce a new cell wall between the dividing cells. Binds GTP and shows GTPase activity.</text>
</comment>
<dbReference type="PANTHER" id="PTHR30314:SF3">
    <property type="entry name" value="MITOCHONDRIAL DIVISION PROTEIN FSZA"/>
    <property type="match status" value="1"/>
</dbReference>
<dbReference type="GO" id="GO:0005525">
    <property type="term" value="F:GTP binding"/>
    <property type="evidence" value="ECO:0007669"/>
    <property type="project" value="UniProtKB-KW"/>
</dbReference>
<dbReference type="GO" id="GO:0003924">
    <property type="term" value="F:GTPase activity"/>
    <property type="evidence" value="ECO:0007669"/>
    <property type="project" value="InterPro"/>
</dbReference>
<dbReference type="PANTHER" id="PTHR30314">
    <property type="entry name" value="CELL DIVISION PROTEIN FTSZ-RELATED"/>
    <property type="match status" value="1"/>
</dbReference>
<sequence>GVGGGGGNAVEHMVRESIEGVEFISVNTDAQALRKTSVGNVIQIGGDITKGLGAGANPQVGREAALEDRDRIKDSLTGADMVFIAAGMGGGTGTGAAPVIAEVAKE</sequence>
<comment type="subunit">
    <text evidence="3">Homodimer. Polymerizes to form a dynamic ring structure in a strictly GTP-dependent manner.</text>
</comment>
<dbReference type="AlphaFoldDB" id="A0A227J305"/>
<dbReference type="GO" id="GO:0000917">
    <property type="term" value="P:division septum assembly"/>
    <property type="evidence" value="ECO:0007669"/>
    <property type="project" value="UniProtKB-KW"/>
</dbReference>
<proteinExistence type="inferred from homology"/>
<dbReference type="PROSITE" id="PS01134">
    <property type="entry name" value="FTSZ_1"/>
    <property type="match status" value="1"/>
</dbReference>
<dbReference type="Pfam" id="PF00091">
    <property type="entry name" value="Tubulin"/>
    <property type="match status" value="1"/>
</dbReference>
<keyword evidence="1 3" id="KW-0547">Nucleotide-binding</keyword>
<feature type="non-terminal residue" evidence="5">
    <location>
        <position position="106"/>
    </location>
</feature>
<evidence type="ECO:0000256" key="1">
    <source>
        <dbReference type="ARBA" id="ARBA00022741"/>
    </source>
</evidence>
<dbReference type="InterPro" id="IPR045061">
    <property type="entry name" value="FtsZ/CetZ"/>
</dbReference>
<feature type="domain" description="Tubulin/FtsZ GTPase" evidence="4">
    <location>
        <begin position="1"/>
        <end position="106"/>
    </location>
</feature>
<evidence type="ECO:0000313" key="5">
    <source>
        <dbReference type="EMBL" id="OXE29430.1"/>
    </source>
</evidence>
<dbReference type="Proteomes" id="UP000214596">
    <property type="component" value="Unassembled WGS sequence"/>
</dbReference>
<keyword evidence="3" id="KW-0717">Septation</keyword>
<evidence type="ECO:0000313" key="6">
    <source>
        <dbReference type="Proteomes" id="UP000214596"/>
    </source>
</evidence>
<dbReference type="InterPro" id="IPR036525">
    <property type="entry name" value="Tubulin/FtsZ_GTPase_sf"/>
</dbReference>